<evidence type="ECO:0000256" key="5">
    <source>
        <dbReference type="ARBA" id="ARBA00023136"/>
    </source>
</evidence>
<keyword evidence="2" id="KW-1003">Cell membrane</keyword>
<dbReference type="Pfam" id="PF04277">
    <property type="entry name" value="OAD_gamma"/>
    <property type="match status" value="1"/>
</dbReference>
<dbReference type="InterPro" id="IPR005899">
    <property type="entry name" value="Na_pump_deCOase"/>
</dbReference>
<dbReference type="OrthoDB" id="2157352at2"/>
<keyword evidence="4 6" id="KW-1133">Transmembrane helix</keyword>
<name>A0A4P5PFB4_9ENTE</name>
<keyword evidence="5 6" id="KW-0472">Membrane</keyword>
<dbReference type="RefSeq" id="WP_146620658.1">
    <property type="nucleotide sequence ID" value="NZ_BJCC01000001.1"/>
</dbReference>
<gene>
    <name evidence="7" type="ORF">NRIC_00240</name>
</gene>
<comment type="caution">
    <text evidence="7">The sequence shown here is derived from an EMBL/GenBank/DDBJ whole genome shotgun (WGS) entry which is preliminary data.</text>
</comment>
<dbReference type="Proteomes" id="UP000290567">
    <property type="component" value="Unassembled WGS sequence"/>
</dbReference>
<evidence type="ECO:0000256" key="3">
    <source>
        <dbReference type="ARBA" id="ARBA00022692"/>
    </source>
</evidence>
<organism evidence="7 8">
    <name type="scientific">Enterococcus florum</name>
    <dbReference type="NCBI Taxonomy" id="2480627"/>
    <lineage>
        <taxon>Bacteria</taxon>
        <taxon>Bacillati</taxon>
        <taxon>Bacillota</taxon>
        <taxon>Bacilli</taxon>
        <taxon>Lactobacillales</taxon>
        <taxon>Enterococcaceae</taxon>
        <taxon>Enterococcus</taxon>
    </lineage>
</organism>
<evidence type="ECO:0000256" key="6">
    <source>
        <dbReference type="SAM" id="Phobius"/>
    </source>
</evidence>
<evidence type="ECO:0000256" key="2">
    <source>
        <dbReference type="ARBA" id="ARBA00022475"/>
    </source>
</evidence>
<evidence type="ECO:0000256" key="4">
    <source>
        <dbReference type="ARBA" id="ARBA00022989"/>
    </source>
</evidence>
<reference evidence="8" key="1">
    <citation type="submission" date="2019-02" db="EMBL/GenBank/DDBJ databases">
        <title>Draft genome sequence of Enterococcus sp. Gos25-1.</title>
        <authorList>
            <person name="Tanaka N."/>
            <person name="Shiwa Y."/>
            <person name="Fujita N."/>
        </authorList>
    </citation>
    <scope>NUCLEOTIDE SEQUENCE [LARGE SCALE GENOMIC DNA]</scope>
    <source>
        <strain evidence="8">Gos25-1</strain>
    </source>
</reference>
<evidence type="ECO:0000256" key="1">
    <source>
        <dbReference type="ARBA" id="ARBA00004236"/>
    </source>
</evidence>
<protein>
    <submittedName>
        <fullName evidence="7">Uncharacterized protein</fullName>
    </submittedName>
</protein>
<sequence>MEHTIMDSLGLTIVAMSLVFLILSGLMVLMQITAKLVNKSDNDVKEKVSKSSQVAKSTMVQPNAELERVALLTALAEASENKQGKHYQVEKIERVK</sequence>
<accession>A0A4P5PFB4</accession>
<evidence type="ECO:0000313" key="8">
    <source>
        <dbReference type="Proteomes" id="UP000290567"/>
    </source>
</evidence>
<dbReference type="GO" id="GO:0015081">
    <property type="term" value="F:sodium ion transmembrane transporter activity"/>
    <property type="evidence" value="ECO:0007669"/>
    <property type="project" value="InterPro"/>
</dbReference>
<dbReference type="AlphaFoldDB" id="A0A4P5PFB4"/>
<keyword evidence="3 6" id="KW-0812">Transmembrane</keyword>
<dbReference type="EMBL" id="BJCC01000001">
    <property type="protein sequence ID" value="GCF92133.1"/>
    <property type="molecule type" value="Genomic_DNA"/>
</dbReference>
<comment type="subcellular location">
    <subcellularLocation>
        <location evidence="1">Cell membrane</location>
    </subcellularLocation>
</comment>
<keyword evidence="8" id="KW-1185">Reference proteome</keyword>
<dbReference type="GO" id="GO:0005886">
    <property type="term" value="C:plasma membrane"/>
    <property type="evidence" value="ECO:0007669"/>
    <property type="project" value="UniProtKB-SubCell"/>
</dbReference>
<proteinExistence type="predicted"/>
<evidence type="ECO:0000313" key="7">
    <source>
        <dbReference type="EMBL" id="GCF92133.1"/>
    </source>
</evidence>
<dbReference type="GO" id="GO:0036376">
    <property type="term" value="P:sodium ion export across plasma membrane"/>
    <property type="evidence" value="ECO:0007669"/>
    <property type="project" value="InterPro"/>
</dbReference>
<feature type="transmembrane region" description="Helical" evidence="6">
    <location>
        <begin position="12"/>
        <end position="30"/>
    </location>
</feature>